<gene>
    <name evidence="1" type="ORF">tloyanaT_08180</name>
</gene>
<proteinExistence type="predicted"/>
<accession>A0ABQ6H8W4</accession>
<comment type="caution">
    <text evidence="1">The sequence shown here is derived from an EMBL/GenBank/DDBJ whole genome shotgun (WGS) entry which is preliminary data.</text>
</comment>
<sequence>MLTVEKFKERLEQSNRSNWLHIAVDANNAKQFYIVGNGGMGNTISMPIERYLLEIKEWVIRQINSGELIKDEKRSLLLDRNILVHYVSLPQFAKE</sequence>
<organism evidence="1 2">
    <name type="scientific">Thalassotalea loyana</name>
    <dbReference type="NCBI Taxonomy" id="280483"/>
    <lineage>
        <taxon>Bacteria</taxon>
        <taxon>Pseudomonadati</taxon>
        <taxon>Pseudomonadota</taxon>
        <taxon>Gammaproteobacteria</taxon>
        <taxon>Alteromonadales</taxon>
        <taxon>Colwelliaceae</taxon>
        <taxon>Thalassotalea</taxon>
    </lineage>
</organism>
<protein>
    <submittedName>
        <fullName evidence="1">Uncharacterized protein</fullName>
    </submittedName>
</protein>
<evidence type="ECO:0000313" key="2">
    <source>
        <dbReference type="Proteomes" id="UP001157134"/>
    </source>
</evidence>
<reference evidence="1 2" key="1">
    <citation type="submission" date="2023-03" db="EMBL/GenBank/DDBJ databases">
        <title>Thalassotalea loyana LMG 22536T draft genome sequence.</title>
        <authorList>
            <person name="Sawabe T."/>
        </authorList>
    </citation>
    <scope>NUCLEOTIDE SEQUENCE [LARGE SCALE GENOMIC DNA]</scope>
    <source>
        <strain evidence="1 2">LMG 22536</strain>
    </source>
</reference>
<keyword evidence="2" id="KW-1185">Reference proteome</keyword>
<dbReference type="Proteomes" id="UP001157134">
    <property type="component" value="Unassembled WGS sequence"/>
</dbReference>
<evidence type="ECO:0000313" key="1">
    <source>
        <dbReference type="EMBL" id="GLX84566.1"/>
    </source>
</evidence>
<name>A0ABQ6H8W4_9GAMM</name>
<dbReference type="EMBL" id="BSSV01000001">
    <property type="protein sequence ID" value="GLX84566.1"/>
    <property type="molecule type" value="Genomic_DNA"/>
</dbReference>
<dbReference type="RefSeq" id="WP_284296157.1">
    <property type="nucleotide sequence ID" value="NZ_BSSV01000001.1"/>
</dbReference>